<evidence type="ECO:0000256" key="2">
    <source>
        <dbReference type="ARBA" id="ARBA00023239"/>
    </source>
</evidence>
<accession>A0A9P4IDN2</accession>
<feature type="active site" description="Proton acceptor" evidence="3">
    <location>
        <position position="96"/>
    </location>
</feature>
<organism evidence="6 7">
    <name type="scientific">Rhizodiscina lignyota</name>
    <dbReference type="NCBI Taxonomy" id="1504668"/>
    <lineage>
        <taxon>Eukaryota</taxon>
        <taxon>Fungi</taxon>
        <taxon>Dikarya</taxon>
        <taxon>Ascomycota</taxon>
        <taxon>Pezizomycotina</taxon>
        <taxon>Dothideomycetes</taxon>
        <taxon>Pleosporomycetidae</taxon>
        <taxon>Aulographales</taxon>
        <taxon>Rhizodiscinaceae</taxon>
        <taxon>Rhizodiscina</taxon>
    </lineage>
</organism>
<dbReference type="CDD" id="cd06661">
    <property type="entry name" value="GGCT_like"/>
    <property type="match status" value="1"/>
</dbReference>
<dbReference type="GO" id="GO:0003839">
    <property type="term" value="F:gamma-glutamylcyclotransferase activity"/>
    <property type="evidence" value="ECO:0007669"/>
    <property type="project" value="UniProtKB-EC"/>
</dbReference>
<evidence type="ECO:0000256" key="3">
    <source>
        <dbReference type="PIRSR" id="PIRSR617939-1"/>
    </source>
</evidence>
<dbReference type="OrthoDB" id="2924818at2759"/>
<keyword evidence="2" id="KW-0456">Lyase</keyword>
<keyword evidence="7" id="KW-1185">Reference proteome</keyword>
<sequence>MYPPSMQGPARSRNDNVDSSRRFSALYFGYASNLSPSAMKGRCPDSLFCGLARLDGWKWNINSTQYANIVPSADDIVYGSLFFLSPRDEAGLDESEGVPWLYEKRWHEVMRIAADGSETGQKVKALVYVDVKRPDEGVIMPDYVVWINKAVRESKGFGLPPDYVEKYIRPYIPPTSKEDEDKETEIQMVRVMAPKADQYYQRPGFRFQSGQDGRPVES</sequence>
<comment type="caution">
    <text evidence="6">The sequence shown here is derived from an EMBL/GenBank/DDBJ whole genome shotgun (WGS) entry which is preliminary data.</text>
</comment>
<evidence type="ECO:0000313" key="7">
    <source>
        <dbReference type="Proteomes" id="UP000799772"/>
    </source>
</evidence>
<dbReference type="SUPFAM" id="SSF110857">
    <property type="entry name" value="Gamma-glutamyl cyclotransferase-like"/>
    <property type="match status" value="1"/>
</dbReference>
<dbReference type="Proteomes" id="UP000799772">
    <property type="component" value="Unassembled WGS sequence"/>
</dbReference>
<feature type="binding site" evidence="4">
    <location>
        <position position="143"/>
    </location>
    <ligand>
        <name>substrate</name>
    </ligand>
</feature>
<dbReference type="AlphaFoldDB" id="A0A9P4IDN2"/>
<dbReference type="Gene3D" id="3.10.490.10">
    <property type="entry name" value="Gamma-glutamyl cyclotransferase-like"/>
    <property type="match status" value="1"/>
</dbReference>
<dbReference type="EC" id="4.3.2.9" evidence="1"/>
<dbReference type="InterPro" id="IPR017939">
    <property type="entry name" value="G-Glutamylcylcotransferase"/>
</dbReference>
<reference evidence="6" key="1">
    <citation type="journal article" date="2020" name="Stud. Mycol.">
        <title>101 Dothideomycetes genomes: a test case for predicting lifestyles and emergence of pathogens.</title>
        <authorList>
            <person name="Haridas S."/>
            <person name="Albert R."/>
            <person name="Binder M."/>
            <person name="Bloem J."/>
            <person name="Labutti K."/>
            <person name="Salamov A."/>
            <person name="Andreopoulos B."/>
            <person name="Baker S."/>
            <person name="Barry K."/>
            <person name="Bills G."/>
            <person name="Bluhm B."/>
            <person name="Cannon C."/>
            <person name="Castanera R."/>
            <person name="Culley D."/>
            <person name="Daum C."/>
            <person name="Ezra D."/>
            <person name="Gonzalez J."/>
            <person name="Henrissat B."/>
            <person name="Kuo A."/>
            <person name="Liang C."/>
            <person name="Lipzen A."/>
            <person name="Lutzoni F."/>
            <person name="Magnuson J."/>
            <person name="Mondo S."/>
            <person name="Nolan M."/>
            <person name="Ohm R."/>
            <person name="Pangilinan J."/>
            <person name="Park H.-J."/>
            <person name="Ramirez L."/>
            <person name="Alfaro M."/>
            <person name="Sun H."/>
            <person name="Tritt A."/>
            <person name="Yoshinaga Y."/>
            <person name="Zwiers L.-H."/>
            <person name="Turgeon B."/>
            <person name="Goodwin S."/>
            <person name="Spatafora J."/>
            <person name="Crous P."/>
            <person name="Grigoriev I."/>
        </authorList>
    </citation>
    <scope>NUCLEOTIDE SEQUENCE</scope>
    <source>
        <strain evidence="6">CBS 133067</strain>
    </source>
</reference>
<dbReference type="InterPro" id="IPR036568">
    <property type="entry name" value="GGCT-like_sf"/>
</dbReference>
<dbReference type="InterPro" id="IPR013024">
    <property type="entry name" value="GGCT-like"/>
</dbReference>
<dbReference type="PANTHER" id="PTHR12935">
    <property type="entry name" value="GAMMA-GLUTAMYLCYCLOTRANSFERASE"/>
    <property type="match status" value="1"/>
</dbReference>
<evidence type="ECO:0000256" key="1">
    <source>
        <dbReference type="ARBA" id="ARBA00012346"/>
    </source>
</evidence>
<evidence type="ECO:0000259" key="5">
    <source>
        <dbReference type="Pfam" id="PF06094"/>
    </source>
</evidence>
<dbReference type="InterPro" id="IPR009288">
    <property type="entry name" value="AIG2-like_dom"/>
</dbReference>
<evidence type="ECO:0000313" key="6">
    <source>
        <dbReference type="EMBL" id="KAF2098909.1"/>
    </source>
</evidence>
<dbReference type="PANTHER" id="PTHR12935:SF0">
    <property type="entry name" value="GAMMA-GLUTAMYLCYCLOTRANSFERASE"/>
    <property type="match status" value="1"/>
</dbReference>
<proteinExistence type="predicted"/>
<gene>
    <name evidence="6" type="ORF">NA57DRAFT_56545</name>
</gene>
<name>A0A9P4IDN2_9PEZI</name>
<dbReference type="EMBL" id="ML978126">
    <property type="protein sequence ID" value="KAF2098909.1"/>
    <property type="molecule type" value="Genomic_DNA"/>
</dbReference>
<protein>
    <recommendedName>
        <fullName evidence="1">gamma-glutamylcyclotransferase</fullName>
        <ecNumber evidence="1">4.3.2.9</ecNumber>
    </recommendedName>
</protein>
<evidence type="ECO:0000256" key="4">
    <source>
        <dbReference type="PIRSR" id="PIRSR617939-2"/>
    </source>
</evidence>
<feature type="binding site" evidence="4">
    <location>
        <begin position="27"/>
        <end position="32"/>
    </location>
    <ligand>
        <name>substrate</name>
    </ligand>
</feature>
<dbReference type="Pfam" id="PF06094">
    <property type="entry name" value="GGACT"/>
    <property type="match status" value="1"/>
</dbReference>
<feature type="domain" description="Gamma-glutamylcyclotransferase AIG2-like" evidence="5">
    <location>
        <begin position="38"/>
        <end position="130"/>
    </location>
</feature>